<feature type="non-terminal residue" evidence="1">
    <location>
        <position position="113"/>
    </location>
</feature>
<organism evidence="1 2">
    <name type="scientific">Aduncisulcus paluster</name>
    <dbReference type="NCBI Taxonomy" id="2918883"/>
    <lineage>
        <taxon>Eukaryota</taxon>
        <taxon>Metamonada</taxon>
        <taxon>Carpediemonas-like organisms</taxon>
        <taxon>Aduncisulcus</taxon>
    </lineage>
</organism>
<dbReference type="Proteomes" id="UP001057375">
    <property type="component" value="Unassembled WGS sequence"/>
</dbReference>
<sequence length="113" mass="12490">MSKGFFQNILESVKSIFGGEKEQVAVPDVDEPLVPFEDILTALKATNLTKLSLILEQTGKAAEVLPISSPIPVFMTNQEAVLVKHVVRHLPEVVSIEFTNIKINDQQFATFLP</sequence>
<accession>A0ABQ5JSU9</accession>
<proteinExistence type="predicted"/>
<gene>
    <name evidence="1" type="ORF">ADUPG1_010702</name>
</gene>
<protein>
    <submittedName>
        <fullName evidence="1">Uncharacterized protein</fullName>
    </submittedName>
</protein>
<evidence type="ECO:0000313" key="2">
    <source>
        <dbReference type="Proteomes" id="UP001057375"/>
    </source>
</evidence>
<keyword evidence="2" id="KW-1185">Reference proteome</keyword>
<dbReference type="EMBL" id="BQXS01011671">
    <property type="protein sequence ID" value="GKT15414.1"/>
    <property type="molecule type" value="Genomic_DNA"/>
</dbReference>
<reference evidence="1" key="1">
    <citation type="submission" date="2022-03" db="EMBL/GenBank/DDBJ databases">
        <title>Draft genome sequence of Aduncisulcus paluster, a free-living microaerophilic Fornicata.</title>
        <authorList>
            <person name="Yuyama I."/>
            <person name="Kume K."/>
            <person name="Tamura T."/>
            <person name="Inagaki Y."/>
            <person name="Hashimoto T."/>
        </authorList>
    </citation>
    <scope>NUCLEOTIDE SEQUENCE</scope>
    <source>
        <strain evidence="1">NY0171</strain>
    </source>
</reference>
<comment type="caution">
    <text evidence="1">The sequence shown here is derived from an EMBL/GenBank/DDBJ whole genome shotgun (WGS) entry which is preliminary data.</text>
</comment>
<name>A0ABQ5JSU9_9EUKA</name>
<evidence type="ECO:0000313" key="1">
    <source>
        <dbReference type="EMBL" id="GKT15414.1"/>
    </source>
</evidence>